<dbReference type="PANTHER" id="PTHR10110">
    <property type="entry name" value="SODIUM/HYDROGEN EXCHANGER"/>
    <property type="match status" value="1"/>
</dbReference>
<sequence>MSVVFFILILITAATLSNVLDSKIEFLPRAIVQILIGLALSLVPDFNHFNLNPEIFMLAIIAPLMYYDGMNTNINKLKLTLGNTFSLAIGLAITTIILVGYLGYTLLPGIPLALAFALASIITPTDAVAVSSVTENLEIPNEAMLSLKNESLFNDASGIVAFDLALTAFNTGQFSPLMSILNYLYVFFGGLLVGWIIGWLFIRLQLLLIETNIDNPNVVVPINIIKPFAIYLIAEEFGASGILAVVAAGLIQSTQSKSLRLTSTKTQVVSKTTFEIFTNLMNGFVFILLGVSLPTVIYDITNNGREVGSMGYLILIGILLYIAMIIIRYLWVTFRLASIRIRPEAQSLNRFLIAINGIHGTITLSMAFSIPLLLKGADFPFRNDIIFIAATVIVLSLIVPSVILPLMLPSKSLSYSLDDIAKYRQQMINYAVKGVVEAGEDPVETQAVVATLRSQQSTIRHPKRWKTFRILEKCFNLEEDILQNMVDNDEITEKQQTLYQKMTLIQSSQLRQSFFQSLMHRVKYSIIKMTHHLKRRLKSVDQQKLKKTILSARDDIAKIEDQISPQIFASLKKTLADDNHAEIHWIEGYYRERHRRFQNNERTNEIQEELFINAFQNEYNFIQNQLNKNMISRELASLLYEQVSNDEWIYMQNDSIYN</sequence>
<keyword evidence="9" id="KW-0739">Sodium transport</keyword>
<evidence type="ECO:0000256" key="9">
    <source>
        <dbReference type="ARBA" id="ARBA00023201"/>
    </source>
</evidence>
<feature type="domain" description="Cation/H+ exchanger transmembrane" evidence="11">
    <location>
        <begin position="14"/>
        <end position="407"/>
    </location>
</feature>
<evidence type="ECO:0000313" key="13">
    <source>
        <dbReference type="Proteomes" id="UP000051859"/>
    </source>
</evidence>
<reference evidence="12 13" key="1">
    <citation type="journal article" date="2015" name="Genome Announc.">
        <title>Expanding the biotechnology potential of lactobacilli through comparative genomics of 213 strains and associated genera.</title>
        <authorList>
            <person name="Sun Z."/>
            <person name="Harris H.M."/>
            <person name="McCann A."/>
            <person name="Guo C."/>
            <person name="Argimon S."/>
            <person name="Zhang W."/>
            <person name="Yang X."/>
            <person name="Jeffery I.B."/>
            <person name="Cooney J.C."/>
            <person name="Kagawa T.F."/>
            <person name="Liu W."/>
            <person name="Song Y."/>
            <person name="Salvetti E."/>
            <person name="Wrobel A."/>
            <person name="Rasinkangas P."/>
            <person name="Parkhill J."/>
            <person name="Rea M.C."/>
            <person name="O'Sullivan O."/>
            <person name="Ritari J."/>
            <person name="Douillard F.P."/>
            <person name="Paul Ross R."/>
            <person name="Yang R."/>
            <person name="Briner A.E."/>
            <person name="Felis G.E."/>
            <person name="de Vos W.M."/>
            <person name="Barrangou R."/>
            <person name="Klaenhammer T.R."/>
            <person name="Caufield P.W."/>
            <person name="Cui Y."/>
            <person name="Zhang H."/>
            <person name="O'Toole P.W."/>
        </authorList>
    </citation>
    <scope>NUCLEOTIDE SEQUENCE [LARGE SCALE GENOMIC DNA]</scope>
    <source>
        <strain evidence="12 13">DSM 18001</strain>
    </source>
</reference>
<keyword evidence="2" id="KW-0813">Transport</keyword>
<evidence type="ECO:0000256" key="1">
    <source>
        <dbReference type="ARBA" id="ARBA00004651"/>
    </source>
</evidence>
<dbReference type="STRING" id="331679.IV81_GL001737"/>
<dbReference type="Gene3D" id="6.10.140.1330">
    <property type="match status" value="1"/>
</dbReference>
<dbReference type="GO" id="GO:0098719">
    <property type="term" value="P:sodium ion import across plasma membrane"/>
    <property type="evidence" value="ECO:0007669"/>
    <property type="project" value="TreeGrafter"/>
</dbReference>
<feature type="transmembrane region" description="Helical" evidence="10">
    <location>
        <begin position="385"/>
        <end position="408"/>
    </location>
</feature>
<keyword evidence="6" id="KW-0915">Sodium</keyword>
<dbReference type="GO" id="GO:0015385">
    <property type="term" value="F:sodium:proton antiporter activity"/>
    <property type="evidence" value="ECO:0007669"/>
    <property type="project" value="InterPro"/>
</dbReference>
<feature type="transmembrane region" description="Helical" evidence="10">
    <location>
        <begin position="228"/>
        <end position="251"/>
    </location>
</feature>
<evidence type="ECO:0000256" key="4">
    <source>
        <dbReference type="ARBA" id="ARBA00022692"/>
    </source>
</evidence>
<evidence type="ECO:0000256" key="8">
    <source>
        <dbReference type="ARBA" id="ARBA00023136"/>
    </source>
</evidence>
<dbReference type="AlphaFoldDB" id="A0A0R2KWI0"/>
<feature type="transmembrane region" description="Helical" evidence="10">
    <location>
        <begin position="183"/>
        <end position="208"/>
    </location>
</feature>
<evidence type="ECO:0000313" key="12">
    <source>
        <dbReference type="EMBL" id="KRN93880.1"/>
    </source>
</evidence>
<dbReference type="InterPro" id="IPR006153">
    <property type="entry name" value="Cation/H_exchanger_TM"/>
</dbReference>
<keyword evidence="7" id="KW-0406">Ion transport</keyword>
<dbReference type="PANTHER" id="PTHR10110:SF86">
    <property type="entry name" value="SODIUM_HYDROGEN EXCHANGER 7"/>
    <property type="match status" value="1"/>
</dbReference>
<organism evidence="12 13">
    <name type="scientific">Pediococcus stilesii</name>
    <dbReference type="NCBI Taxonomy" id="331679"/>
    <lineage>
        <taxon>Bacteria</taxon>
        <taxon>Bacillati</taxon>
        <taxon>Bacillota</taxon>
        <taxon>Bacilli</taxon>
        <taxon>Lactobacillales</taxon>
        <taxon>Lactobacillaceae</taxon>
        <taxon>Pediococcus</taxon>
    </lineage>
</organism>
<dbReference type="Pfam" id="PF00999">
    <property type="entry name" value="Na_H_Exchanger"/>
    <property type="match status" value="1"/>
</dbReference>
<comment type="caution">
    <text evidence="12">The sequence shown here is derived from an EMBL/GenBank/DDBJ whole genome shotgun (WGS) entry which is preliminary data.</text>
</comment>
<name>A0A0R2KWI0_9LACO</name>
<protein>
    <submittedName>
        <fullName evidence="12">NhaP-type Na+ H+ and K+ H+ antiporter</fullName>
    </submittedName>
</protein>
<dbReference type="GO" id="GO:0015386">
    <property type="term" value="F:potassium:proton antiporter activity"/>
    <property type="evidence" value="ECO:0007669"/>
    <property type="project" value="TreeGrafter"/>
</dbReference>
<dbReference type="PATRIC" id="fig|331679.3.peg.1774"/>
<evidence type="ECO:0000256" key="3">
    <source>
        <dbReference type="ARBA" id="ARBA00022475"/>
    </source>
</evidence>
<dbReference type="EMBL" id="JQBX01000009">
    <property type="protein sequence ID" value="KRN93880.1"/>
    <property type="molecule type" value="Genomic_DNA"/>
</dbReference>
<evidence type="ECO:0000256" key="5">
    <source>
        <dbReference type="ARBA" id="ARBA00022989"/>
    </source>
</evidence>
<evidence type="ECO:0000259" key="11">
    <source>
        <dbReference type="Pfam" id="PF00999"/>
    </source>
</evidence>
<evidence type="ECO:0000256" key="6">
    <source>
        <dbReference type="ARBA" id="ARBA00023053"/>
    </source>
</evidence>
<dbReference type="GO" id="GO:0005886">
    <property type="term" value="C:plasma membrane"/>
    <property type="evidence" value="ECO:0007669"/>
    <property type="project" value="UniProtKB-SubCell"/>
</dbReference>
<keyword evidence="3" id="KW-1003">Cell membrane</keyword>
<comment type="subcellular location">
    <subcellularLocation>
        <location evidence="1">Cell membrane</location>
        <topology evidence="1">Multi-pass membrane protein</topology>
    </subcellularLocation>
</comment>
<dbReference type="Proteomes" id="UP000051859">
    <property type="component" value="Unassembled WGS sequence"/>
</dbReference>
<accession>A0A0R2KWI0</accession>
<dbReference type="GO" id="GO:0051453">
    <property type="term" value="P:regulation of intracellular pH"/>
    <property type="evidence" value="ECO:0007669"/>
    <property type="project" value="TreeGrafter"/>
</dbReference>
<feature type="transmembrane region" description="Helical" evidence="10">
    <location>
        <begin position="114"/>
        <end position="132"/>
    </location>
</feature>
<keyword evidence="4 10" id="KW-0812">Transmembrane</keyword>
<feature type="transmembrane region" description="Helical" evidence="10">
    <location>
        <begin position="272"/>
        <end position="298"/>
    </location>
</feature>
<evidence type="ECO:0000256" key="2">
    <source>
        <dbReference type="ARBA" id="ARBA00022448"/>
    </source>
</evidence>
<keyword evidence="5 10" id="KW-1133">Transmembrane helix</keyword>
<keyword evidence="8 10" id="KW-0472">Membrane</keyword>
<gene>
    <name evidence="12" type="ORF">IV81_GL001737</name>
</gene>
<proteinExistence type="predicted"/>
<feature type="transmembrane region" description="Helical" evidence="10">
    <location>
        <begin position="26"/>
        <end position="43"/>
    </location>
</feature>
<keyword evidence="13" id="KW-1185">Reference proteome</keyword>
<feature type="transmembrane region" description="Helical" evidence="10">
    <location>
        <begin position="87"/>
        <end position="107"/>
    </location>
</feature>
<feature type="transmembrane region" description="Helical" evidence="10">
    <location>
        <begin position="310"/>
        <end position="331"/>
    </location>
</feature>
<feature type="transmembrane region" description="Helical" evidence="10">
    <location>
        <begin position="351"/>
        <end position="373"/>
    </location>
</feature>
<dbReference type="InterPro" id="IPR018422">
    <property type="entry name" value="Cation/H_exchanger_CPA1"/>
</dbReference>
<dbReference type="RefSeq" id="WP_057802746.1">
    <property type="nucleotide sequence ID" value="NZ_JQBX01000009.1"/>
</dbReference>
<evidence type="ECO:0000256" key="10">
    <source>
        <dbReference type="SAM" id="Phobius"/>
    </source>
</evidence>
<evidence type="ECO:0000256" key="7">
    <source>
        <dbReference type="ARBA" id="ARBA00023065"/>
    </source>
</evidence>